<dbReference type="Pfam" id="PF00107">
    <property type="entry name" value="ADH_zinc_N"/>
    <property type="match status" value="1"/>
</dbReference>
<keyword evidence="2" id="KW-0560">Oxidoreductase</keyword>
<dbReference type="CDD" id="cd05286">
    <property type="entry name" value="QOR2"/>
    <property type="match status" value="1"/>
</dbReference>
<dbReference type="InterPro" id="IPR013154">
    <property type="entry name" value="ADH-like_N"/>
</dbReference>
<dbReference type="AlphaFoldDB" id="A0A7V8FKP5"/>
<evidence type="ECO:0000256" key="1">
    <source>
        <dbReference type="ARBA" id="ARBA00022857"/>
    </source>
</evidence>
<evidence type="ECO:0000259" key="3">
    <source>
        <dbReference type="SMART" id="SM00829"/>
    </source>
</evidence>
<dbReference type="GO" id="GO:0005829">
    <property type="term" value="C:cytosol"/>
    <property type="evidence" value="ECO:0007669"/>
    <property type="project" value="TreeGrafter"/>
</dbReference>
<dbReference type="EMBL" id="WNDQ01000082">
    <property type="protein sequence ID" value="KAF1018552.1"/>
    <property type="molecule type" value="Genomic_DNA"/>
</dbReference>
<evidence type="ECO:0000313" key="4">
    <source>
        <dbReference type="EMBL" id="KAF1018552.1"/>
    </source>
</evidence>
<dbReference type="Gene3D" id="3.40.50.720">
    <property type="entry name" value="NAD(P)-binding Rossmann-like Domain"/>
    <property type="match status" value="1"/>
</dbReference>
<dbReference type="GO" id="GO:0070402">
    <property type="term" value="F:NADPH binding"/>
    <property type="evidence" value="ECO:0007669"/>
    <property type="project" value="TreeGrafter"/>
</dbReference>
<dbReference type="SUPFAM" id="SSF50129">
    <property type="entry name" value="GroES-like"/>
    <property type="match status" value="1"/>
</dbReference>
<dbReference type="Gene3D" id="3.90.180.10">
    <property type="entry name" value="Medium-chain alcohol dehydrogenases, catalytic domain"/>
    <property type="match status" value="1"/>
</dbReference>
<dbReference type="InterPro" id="IPR011032">
    <property type="entry name" value="GroES-like_sf"/>
</dbReference>
<evidence type="ECO:0000256" key="2">
    <source>
        <dbReference type="ARBA" id="ARBA00023002"/>
    </source>
</evidence>
<evidence type="ECO:0000313" key="5">
    <source>
        <dbReference type="Proteomes" id="UP000461670"/>
    </source>
</evidence>
<dbReference type="InterPro" id="IPR047618">
    <property type="entry name" value="QOR-like"/>
</dbReference>
<feature type="domain" description="Enoyl reductase (ER)" evidence="3">
    <location>
        <begin position="11"/>
        <end position="322"/>
    </location>
</feature>
<dbReference type="GO" id="GO:0003960">
    <property type="term" value="F:quinone reductase (NADPH) activity"/>
    <property type="evidence" value="ECO:0007669"/>
    <property type="project" value="InterPro"/>
</dbReference>
<keyword evidence="1" id="KW-0521">NADP</keyword>
<organism evidence="4 5">
    <name type="scientific">Paracidovorax wautersii</name>
    <dbReference type="NCBI Taxonomy" id="1177982"/>
    <lineage>
        <taxon>Bacteria</taxon>
        <taxon>Pseudomonadati</taxon>
        <taxon>Pseudomonadota</taxon>
        <taxon>Betaproteobacteria</taxon>
        <taxon>Burkholderiales</taxon>
        <taxon>Comamonadaceae</taxon>
        <taxon>Paracidovorax</taxon>
    </lineage>
</organism>
<dbReference type="GO" id="GO:0035925">
    <property type="term" value="F:mRNA 3'-UTR AU-rich region binding"/>
    <property type="evidence" value="ECO:0007669"/>
    <property type="project" value="TreeGrafter"/>
</dbReference>
<comment type="caution">
    <text evidence="4">The sequence shown here is derived from an EMBL/GenBank/DDBJ whole genome shotgun (WGS) entry which is preliminary data.</text>
</comment>
<accession>A0A7V8FKP5</accession>
<dbReference type="Proteomes" id="UP000461670">
    <property type="component" value="Unassembled WGS sequence"/>
</dbReference>
<dbReference type="InterPro" id="IPR013149">
    <property type="entry name" value="ADH-like_C"/>
</dbReference>
<protein>
    <submittedName>
        <fullName evidence="4">Quinone oxidoreductase 1</fullName>
    </submittedName>
</protein>
<sequence>MAQVIKLAHTGAPEVLELTTVDQAEPGPKEAWIEQDAIGVNYLDVTQRQGAVPIALPSGLGLEGAGRVTAVGREVRNVAVGDRVAYALGPLGGYASGRLYPAERLVKLPDSLGFDDAAAVLFKGITAQYLIKSTYPVQAGTVVLLYGAAGPLGQILASWARYLGAFVIGVVSRAASVERARAAGCGEVLVWGAVDLPAEVARVTRGRKADVVYDGIGRLTFAASLDCLRPRGLMVSMGASTGVPAAVELGTLNAKGSLFLTRPGLAAHESQLDEYRERASDVFDAVSRGIIKPAIGRHFSLADAALAHASLERGAGAGTIVLKP</sequence>
<reference evidence="5" key="1">
    <citation type="journal article" date="2020" name="MBio">
        <title>Horizontal gene transfer to a defensive symbiont with a reduced genome amongst a multipartite beetle microbiome.</title>
        <authorList>
            <person name="Waterworth S.C."/>
            <person name="Florez L.V."/>
            <person name="Rees E.R."/>
            <person name="Hertweck C."/>
            <person name="Kaltenpoth M."/>
            <person name="Kwan J.C."/>
        </authorList>
    </citation>
    <scope>NUCLEOTIDE SEQUENCE [LARGE SCALE GENOMIC DNA]</scope>
</reference>
<dbReference type="Pfam" id="PF08240">
    <property type="entry name" value="ADH_N"/>
    <property type="match status" value="1"/>
</dbReference>
<dbReference type="InterPro" id="IPR036291">
    <property type="entry name" value="NAD(P)-bd_dom_sf"/>
</dbReference>
<dbReference type="PANTHER" id="PTHR48106:SF13">
    <property type="entry name" value="QUINONE OXIDOREDUCTASE-RELATED"/>
    <property type="match status" value="1"/>
</dbReference>
<dbReference type="InterPro" id="IPR020843">
    <property type="entry name" value="ER"/>
</dbReference>
<name>A0A7V8FKP5_9BURK</name>
<dbReference type="SMART" id="SM00829">
    <property type="entry name" value="PKS_ER"/>
    <property type="match status" value="1"/>
</dbReference>
<proteinExistence type="predicted"/>
<dbReference type="SUPFAM" id="SSF51735">
    <property type="entry name" value="NAD(P)-binding Rossmann-fold domains"/>
    <property type="match status" value="1"/>
</dbReference>
<gene>
    <name evidence="4" type="primary">qorA_2</name>
    <name evidence="4" type="ORF">GAK30_03621</name>
</gene>
<dbReference type="PANTHER" id="PTHR48106">
    <property type="entry name" value="QUINONE OXIDOREDUCTASE PIG3-RELATED"/>
    <property type="match status" value="1"/>
</dbReference>